<sequence>MIDSNLETWVKSAPLLRQALTHSSYANEGVRKEAHNERLEFLGDSVLQLVVTEWLFEHNPSWSEGQLSQGRAAIVCEPTLAEAAMRLDLGLRLRLGRGEERSGGRQKHSLLADAMEAVIGAVYLDGGLDVARDFVLNALGFALRGVEGREAGRDHKTALNEWLRRRGEEPVYEVVGSYGPDHAKTFEVEVSVAGVALARASGKSKKEAEQLSAKAALKQLSDNEPSVPSR</sequence>
<comment type="function">
    <text evidence="9">Digests double-stranded RNA. Involved in the processing of primary rRNA transcript to yield the immediate precursors to the large and small rRNAs (23S and 16S). Processes some mRNAs, and tRNAs when they are encoded in the rRNA operon. Processes pre-crRNA and tracrRNA of type II CRISPR loci if present in the organism.</text>
</comment>
<proteinExistence type="inferred from homology"/>
<keyword evidence="9" id="KW-0479">Metal-binding</keyword>
<evidence type="ECO:0000256" key="9">
    <source>
        <dbReference type="HAMAP-Rule" id="MF_00104"/>
    </source>
</evidence>
<dbReference type="GO" id="GO:0019843">
    <property type="term" value="F:rRNA binding"/>
    <property type="evidence" value="ECO:0007669"/>
    <property type="project" value="UniProtKB-KW"/>
</dbReference>
<comment type="similarity">
    <text evidence="2">Belongs to the ribonuclease III family.</text>
</comment>
<keyword evidence="9" id="KW-0963">Cytoplasm</keyword>
<evidence type="ECO:0000313" key="12">
    <source>
        <dbReference type="EMBL" id="PSR34631.1"/>
    </source>
</evidence>
<dbReference type="Pfam" id="PF14622">
    <property type="entry name" value="Ribonucleas_3_3"/>
    <property type="match status" value="1"/>
</dbReference>
<dbReference type="InterPro" id="IPR000999">
    <property type="entry name" value="RNase_III_dom"/>
</dbReference>
<dbReference type="GO" id="GO:0006397">
    <property type="term" value="P:mRNA processing"/>
    <property type="evidence" value="ECO:0007669"/>
    <property type="project" value="UniProtKB-UniRule"/>
</dbReference>
<dbReference type="HAMAP" id="MF_00104">
    <property type="entry name" value="RNase_III"/>
    <property type="match status" value="1"/>
</dbReference>
<keyword evidence="7 9" id="KW-0378">Hydrolase</keyword>
<feature type="binding site" evidence="9">
    <location>
        <position position="40"/>
    </location>
    <ligand>
        <name>Mg(2+)</name>
        <dbReference type="ChEBI" id="CHEBI:18420"/>
    </ligand>
</feature>
<evidence type="ECO:0000259" key="10">
    <source>
        <dbReference type="PROSITE" id="PS50137"/>
    </source>
</evidence>
<evidence type="ECO:0000256" key="7">
    <source>
        <dbReference type="ARBA" id="ARBA00022801"/>
    </source>
</evidence>
<evidence type="ECO:0000256" key="5">
    <source>
        <dbReference type="ARBA" id="ARBA00022722"/>
    </source>
</evidence>
<protein>
    <recommendedName>
        <fullName evidence="9">Ribonuclease 3</fullName>
        <ecNumber evidence="9">3.1.26.3</ecNumber>
    </recommendedName>
    <alternativeName>
        <fullName evidence="9">Ribonuclease III</fullName>
        <shortName evidence="9">RNase III</shortName>
    </alternativeName>
</protein>
<dbReference type="InterPro" id="IPR014720">
    <property type="entry name" value="dsRBD_dom"/>
</dbReference>
<evidence type="ECO:0000256" key="6">
    <source>
        <dbReference type="ARBA" id="ARBA00022759"/>
    </source>
</evidence>
<dbReference type="EMBL" id="PXYW01000007">
    <property type="protein sequence ID" value="PSR34631.1"/>
    <property type="molecule type" value="Genomic_DNA"/>
</dbReference>
<dbReference type="SMART" id="SM00358">
    <property type="entry name" value="DSRM"/>
    <property type="match status" value="1"/>
</dbReference>
<dbReference type="InterPro" id="IPR011907">
    <property type="entry name" value="RNase_III"/>
</dbReference>
<dbReference type="GO" id="GO:0008033">
    <property type="term" value="P:tRNA processing"/>
    <property type="evidence" value="ECO:0007669"/>
    <property type="project" value="UniProtKB-KW"/>
</dbReference>
<dbReference type="GO" id="GO:0003725">
    <property type="term" value="F:double-stranded RNA binding"/>
    <property type="evidence" value="ECO:0007669"/>
    <property type="project" value="TreeGrafter"/>
</dbReference>
<dbReference type="CDD" id="cd10845">
    <property type="entry name" value="DSRM_RNAse_III_family"/>
    <property type="match status" value="1"/>
</dbReference>
<dbReference type="PROSITE" id="PS50142">
    <property type="entry name" value="RNASE_3_2"/>
    <property type="match status" value="1"/>
</dbReference>
<keyword evidence="9" id="KW-0460">Magnesium</keyword>
<dbReference type="GO" id="GO:0010468">
    <property type="term" value="P:regulation of gene expression"/>
    <property type="evidence" value="ECO:0007669"/>
    <property type="project" value="TreeGrafter"/>
</dbReference>
<keyword evidence="9" id="KW-0699">rRNA-binding</keyword>
<dbReference type="InterPro" id="IPR036389">
    <property type="entry name" value="RNase_III_sf"/>
</dbReference>
<dbReference type="SUPFAM" id="SSF54768">
    <property type="entry name" value="dsRNA-binding domain-like"/>
    <property type="match status" value="1"/>
</dbReference>
<keyword evidence="4 9" id="KW-0507">mRNA processing</keyword>
<dbReference type="Gene3D" id="1.10.1520.10">
    <property type="entry name" value="Ribonuclease III domain"/>
    <property type="match status" value="1"/>
</dbReference>
<dbReference type="GO" id="GO:0046872">
    <property type="term" value="F:metal ion binding"/>
    <property type="evidence" value="ECO:0007669"/>
    <property type="project" value="UniProtKB-KW"/>
</dbReference>
<dbReference type="PANTHER" id="PTHR11207">
    <property type="entry name" value="RIBONUCLEASE III"/>
    <property type="match status" value="1"/>
</dbReference>
<feature type="binding site" evidence="9">
    <location>
        <position position="116"/>
    </location>
    <ligand>
        <name>Mg(2+)</name>
        <dbReference type="ChEBI" id="CHEBI:18420"/>
    </ligand>
</feature>
<dbReference type="SMART" id="SM00535">
    <property type="entry name" value="RIBOc"/>
    <property type="match status" value="1"/>
</dbReference>
<evidence type="ECO:0000259" key="11">
    <source>
        <dbReference type="PROSITE" id="PS50142"/>
    </source>
</evidence>
<dbReference type="SUPFAM" id="SSF69065">
    <property type="entry name" value="RNase III domain-like"/>
    <property type="match status" value="1"/>
</dbReference>
<evidence type="ECO:0000256" key="1">
    <source>
        <dbReference type="ARBA" id="ARBA00000109"/>
    </source>
</evidence>
<keyword evidence="8 9" id="KW-0694">RNA-binding</keyword>
<dbReference type="FunFam" id="1.10.1520.10:FF:000001">
    <property type="entry name" value="Ribonuclease 3"/>
    <property type="match status" value="1"/>
</dbReference>
<keyword evidence="5 9" id="KW-0540">Nuclease</keyword>
<dbReference type="Proteomes" id="UP000242972">
    <property type="component" value="Unassembled WGS sequence"/>
</dbReference>
<keyword evidence="3 9" id="KW-0698">rRNA processing</keyword>
<dbReference type="CDD" id="cd00593">
    <property type="entry name" value="RIBOc"/>
    <property type="match status" value="1"/>
</dbReference>
<evidence type="ECO:0000313" key="13">
    <source>
        <dbReference type="Proteomes" id="UP000242972"/>
    </source>
</evidence>
<feature type="domain" description="RNase III" evidence="11">
    <location>
        <begin position="1"/>
        <end position="127"/>
    </location>
</feature>
<feature type="active site" evidence="9">
    <location>
        <position position="44"/>
    </location>
</feature>
<feature type="binding site" evidence="9">
    <location>
        <position position="113"/>
    </location>
    <ligand>
        <name>Mg(2+)</name>
        <dbReference type="ChEBI" id="CHEBI:18420"/>
    </ligand>
</feature>
<dbReference type="Pfam" id="PF00035">
    <property type="entry name" value="dsrm"/>
    <property type="match status" value="1"/>
</dbReference>
<name>A0A2T2XJF8_9FIRM</name>
<gene>
    <name evidence="9 12" type="primary">rnc</name>
    <name evidence="12" type="ORF">C7B46_04125</name>
</gene>
<dbReference type="PROSITE" id="PS50137">
    <property type="entry name" value="DS_RBD"/>
    <property type="match status" value="1"/>
</dbReference>
<comment type="catalytic activity">
    <reaction evidence="1 9">
        <text>Endonucleolytic cleavage to 5'-phosphomonoester.</text>
        <dbReference type="EC" id="3.1.26.3"/>
    </reaction>
</comment>
<dbReference type="GO" id="GO:0004525">
    <property type="term" value="F:ribonuclease III activity"/>
    <property type="evidence" value="ECO:0007669"/>
    <property type="project" value="UniProtKB-UniRule"/>
</dbReference>
<comment type="subcellular location">
    <subcellularLocation>
        <location evidence="9">Cytoplasm</location>
    </subcellularLocation>
</comment>
<keyword evidence="6 9" id="KW-0255">Endonuclease</keyword>
<evidence type="ECO:0000256" key="8">
    <source>
        <dbReference type="ARBA" id="ARBA00022884"/>
    </source>
</evidence>
<accession>A0A2T2XJF8</accession>
<evidence type="ECO:0000256" key="3">
    <source>
        <dbReference type="ARBA" id="ARBA00022552"/>
    </source>
</evidence>
<feature type="active site" evidence="9">
    <location>
        <position position="116"/>
    </location>
</feature>
<dbReference type="NCBIfam" id="TIGR02191">
    <property type="entry name" value="RNaseIII"/>
    <property type="match status" value="1"/>
</dbReference>
<reference evidence="12 13" key="1">
    <citation type="journal article" date="2014" name="BMC Genomics">
        <title>Comparison of environmental and isolate Sulfobacillus genomes reveals diverse carbon, sulfur, nitrogen, and hydrogen metabolisms.</title>
        <authorList>
            <person name="Justice N.B."/>
            <person name="Norman A."/>
            <person name="Brown C.T."/>
            <person name="Singh A."/>
            <person name="Thomas B.C."/>
            <person name="Banfield J.F."/>
        </authorList>
    </citation>
    <scope>NUCLEOTIDE SEQUENCE [LARGE SCALE GENOMIC DNA]</scope>
    <source>
        <strain evidence="12">AMDSBA4</strain>
    </source>
</reference>
<dbReference type="EC" id="3.1.26.3" evidence="9"/>
<evidence type="ECO:0000256" key="2">
    <source>
        <dbReference type="ARBA" id="ARBA00010183"/>
    </source>
</evidence>
<dbReference type="PANTHER" id="PTHR11207:SF0">
    <property type="entry name" value="RIBONUCLEASE 3"/>
    <property type="match status" value="1"/>
</dbReference>
<comment type="subunit">
    <text evidence="9">Homodimer.</text>
</comment>
<dbReference type="GO" id="GO:0005737">
    <property type="term" value="C:cytoplasm"/>
    <property type="evidence" value="ECO:0007669"/>
    <property type="project" value="UniProtKB-SubCell"/>
</dbReference>
<dbReference type="AlphaFoldDB" id="A0A2T2XJF8"/>
<feature type="domain" description="DRBM" evidence="10">
    <location>
        <begin position="154"/>
        <end position="222"/>
    </location>
</feature>
<keyword evidence="9" id="KW-0819">tRNA processing</keyword>
<comment type="cofactor">
    <cofactor evidence="9">
        <name>Mg(2+)</name>
        <dbReference type="ChEBI" id="CHEBI:18420"/>
    </cofactor>
</comment>
<dbReference type="Gene3D" id="3.30.160.20">
    <property type="match status" value="1"/>
</dbReference>
<evidence type="ECO:0000256" key="4">
    <source>
        <dbReference type="ARBA" id="ARBA00022664"/>
    </source>
</evidence>
<comment type="caution">
    <text evidence="12">The sequence shown here is derived from an EMBL/GenBank/DDBJ whole genome shotgun (WGS) entry which is preliminary data.</text>
</comment>
<dbReference type="GO" id="GO:0006364">
    <property type="term" value="P:rRNA processing"/>
    <property type="evidence" value="ECO:0007669"/>
    <property type="project" value="UniProtKB-UniRule"/>
</dbReference>
<organism evidence="12 13">
    <name type="scientific">Sulfobacillus benefaciens</name>
    <dbReference type="NCBI Taxonomy" id="453960"/>
    <lineage>
        <taxon>Bacteria</taxon>
        <taxon>Bacillati</taxon>
        <taxon>Bacillota</taxon>
        <taxon>Clostridia</taxon>
        <taxon>Eubacteriales</taxon>
        <taxon>Clostridiales Family XVII. Incertae Sedis</taxon>
        <taxon>Sulfobacillus</taxon>
    </lineage>
</organism>
<dbReference type="PROSITE" id="PS00517">
    <property type="entry name" value="RNASE_3_1"/>
    <property type="match status" value="1"/>
</dbReference>